<evidence type="ECO:0000256" key="1">
    <source>
        <dbReference type="ARBA" id="ARBA00011063"/>
    </source>
</evidence>
<dbReference type="EC" id="3.1.3.48" evidence="2"/>
<evidence type="ECO:0000256" key="3">
    <source>
        <dbReference type="ARBA" id="ARBA00022801"/>
    </source>
</evidence>
<keyword evidence="4" id="KW-0904">Protein phosphatase</keyword>
<keyword evidence="11" id="KW-1185">Reference proteome</keyword>
<proteinExistence type="inferred from homology"/>
<sequence>MDKFIFVCTGNTCRSPLAESYARMKYPDKDISSRGLFVMEQSTNSHSLNIIEENGLPAPSEPEQLTKADIESGTLLVMGRSHKQAIHTQWPEADVRLLSEYAGESTADVPDPYGGTAARYEEVFLHLKKYIDKFNW</sequence>
<dbReference type="Pfam" id="PF01451">
    <property type="entry name" value="LMWPc"/>
    <property type="match status" value="1"/>
</dbReference>
<evidence type="ECO:0000256" key="7">
    <source>
        <dbReference type="ARBA" id="ARBA00041820"/>
    </source>
</evidence>
<dbReference type="Proteomes" id="UP000545588">
    <property type="component" value="Unassembled WGS sequence"/>
</dbReference>
<comment type="caution">
    <text evidence="10">The sequence shown here is derived from an EMBL/GenBank/DDBJ whole genome shotgun (WGS) entry which is preliminary data.</text>
</comment>
<dbReference type="InterPro" id="IPR017867">
    <property type="entry name" value="Tyr_phospatase_low_mol_wt"/>
</dbReference>
<comment type="catalytic activity">
    <reaction evidence="8">
        <text>O-phospho-L-tyrosyl-[protein] + H2O = L-tyrosyl-[protein] + phosphate</text>
        <dbReference type="Rhea" id="RHEA:10684"/>
        <dbReference type="Rhea" id="RHEA-COMP:10136"/>
        <dbReference type="Rhea" id="RHEA-COMP:20101"/>
        <dbReference type="ChEBI" id="CHEBI:15377"/>
        <dbReference type="ChEBI" id="CHEBI:43474"/>
        <dbReference type="ChEBI" id="CHEBI:46858"/>
        <dbReference type="ChEBI" id="CHEBI:61978"/>
        <dbReference type="EC" id="3.1.3.48"/>
    </reaction>
</comment>
<reference evidence="10 11" key="1">
    <citation type="submission" date="2020-08" db="EMBL/GenBank/DDBJ databases">
        <title>Genomic Encyclopedia of Type Strains, Phase IV (KMG-IV): sequencing the most valuable type-strain genomes for metagenomic binning, comparative biology and taxonomic classification.</title>
        <authorList>
            <person name="Goeker M."/>
        </authorList>
    </citation>
    <scope>NUCLEOTIDE SEQUENCE [LARGE SCALE GENOMIC DNA]</scope>
    <source>
        <strain evidence="10 11">DSM 22419</strain>
    </source>
</reference>
<evidence type="ECO:0000256" key="5">
    <source>
        <dbReference type="ARBA" id="ARBA00037193"/>
    </source>
</evidence>
<dbReference type="Gene3D" id="3.40.50.2300">
    <property type="match status" value="1"/>
</dbReference>
<evidence type="ECO:0000256" key="2">
    <source>
        <dbReference type="ARBA" id="ARBA00013064"/>
    </source>
</evidence>
<organism evidence="10 11">
    <name type="scientific">Jeotgalicoccus coquinae</name>
    <dbReference type="NCBI Taxonomy" id="709509"/>
    <lineage>
        <taxon>Bacteria</taxon>
        <taxon>Bacillati</taxon>
        <taxon>Bacillota</taxon>
        <taxon>Bacilli</taxon>
        <taxon>Bacillales</taxon>
        <taxon>Staphylococcaceae</taxon>
        <taxon>Jeotgalicoccus</taxon>
    </lineage>
</organism>
<keyword evidence="3 10" id="KW-0378">Hydrolase</keyword>
<evidence type="ECO:0000313" key="11">
    <source>
        <dbReference type="Proteomes" id="UP000545588"/>
    </source>
</evidence>
<gene>
    <name evidence="10" type="ORF">HNR41_002011</name>
</gene>
<evidence type="ECO:0000256" key="8">
    <source>
        <dbReference type="ARBA" id="ARBA00051722"/>
    </source>
</evidence>
<dbReference type="SMART" id="SM00226">
    <property type="entry name" value="LMWPc"/>
    <property type="match status" value="1"/>
</dbReference>
<dbReference type="PANTHER" id="PTHR11717:SF31">
    <property type="entry name" value="LOW MOLECULAR WEIGHT PROTEIN-TYROSINE-PHOSPHATASE ETP-RELATED"/>
    <property type="match status" value="1"/>
</dbReference>
<evidence type="ECO:0000259" key="9">
    <source>
        <dbReference type="SMART" id="SM00226"/>
    </source>
</evidence>
<dbReference type="GO" id="GO:0004725">
    <property type="term" value="F:protein tyrosine phosphatase activity"/>
    <property type="evidence" value="ECO:0007669"/>
    <property type="project" value="UniProtKB-EC"/>
</dbReference>
<dbReference type="EMBL" id="JACHFF010000003">
    <property type="protein sequence ID" value="MBB6424034.1"/>
    <property type="molecule type" value="Genomic_DNA"/>
</dbReference>
<dbReference type="PRINTS" id="PR00719">
    <property type="entry name" value="LMWPTPASE"/>
</dbReference>
<dbReference type="InterPro" id="IPR050438">
    <property type="entry name" value="LMW_PTPase"/>
</dbReference>
<evidence type="ECO:0000256" key="6">
    <source>
        <dbReference type="ARBA" id="ARBA00040312"/>
    </source>
</evidence>
<dbReference type="PANTHER" id="PTHR11717">
    <property type="entry name" value="LOW MOLECULAR WEIGHT PROTEIN TYROSINE PHOSPHATASE"/>
    <property type="match status" value="1"/>
</dbReference>
<evidence type="ECO:0000313" key="10">
    <source>
        <dbReference type="EMBL" id="MBB6424034.1"/>
    </source>
</evidence>
<dbReference type="InterPro" id="IPR023485">
    <property type="entry name" value="Ptyr_pPase"/>
</dbReference>
<dbReference type="InterPro" id="IPR036196">
    <property type="entry name" value="Ptyr_pPase_sf"/>
</dbReference>
<evidence type="ECO:0000256" key="4">
    <source>
        <dbReference type="ARBA" id="ARBA00022912"/>
    </source>
</evidence>
<comment type="similarity">
    <text evidence="1">Belongs to the low molecular weight phosphotyrosine protein phosphatase family.</text>
</comment>
<feature type="domain" description="Phosphotyrosine protein phosphatase I" evidence="9">
    <location>
        <begin position="2"/>
        <end position="136"/>
    </location>
</feature>
<dbReference type="RefSeq" id="WP_184284212.1">
    <property type="nucleotide sequence ID" value="NZ_BMCO01000003.1"/>
</dbReference>
<protein>
    <recommendedName>
        <fullName evidence="6">Low molecular weight protein-tyrosine-phosphatase PtpB</fullName>
        <ecNumber evidence="2">3.1.3.48</ecNumber>
    </recommendedName>
    <alternativeName>
        <fullName evidence="7">Phosphotyrosine phosphatase B</fullName>
    </alternativeName>
</protein>
<accession>A0ABR6QQY1</accession>
<name>A0ABR6QQY1_9STAP</name>
<comment type="function">
    <text evidence="5">Dephosphorylates the phosphotyrosine-containing proteins.</text>
</comment>
<dbReference type="SUPFAM" id="SSF52788">
    <property type="entry name" value="Phosphotyrosine protein phosphatases I"/>
    <property type="match status" value="1"/>
</dbReference>